<comment type="caution">
    <text evidence="1">The sequence shown here is derived from an EMBL/GenBank/DDBJ whole genome shotgun (WGS) entry which is preliminary data.</text>
</comment>
<organism evidence="1">
    <name type="scientific">bioreactor metagenome</name>
    <dbReference type="NCBI Taxonomy" id="1076179"/>
    <lineage>
        <taxon>unclassified sequences</taxon>
        <taxon>metagenomes</taxon>
        <taxon>ecological metagenomes</taxon>
    </lineage>
</organism>
<dbReference type="AlphaFoldDB" id="A0A645AF80"/>
<dbReference type="EMBL" id="VSSQ01013382">
    <property type="protein sequence ID" value="MPM51368.1"/>
    <property type="molecule type" value="Genomic_DNA"/>
</dbReference>
<proteinExistence type="predicted"/>
<sequence>MSYEICKGKSPGNYGIPAAIPALSLSPENIRAMVDILLDAMDSEPFLVVEFIRKWVGKSLETCVSAEVKGTEELVAKLVSYLKQRRNKKDETIPFMEF</sequence>
<accession>A0A645AF80</accession>
<gene>
    <name evidence="1" type="ORF">SDC9_98116</name>
</gene>
<name>A0A645AF80_9ZZZZ</name>
<reference evidence="1" key="1">
    <citation type="submission" date="2019-08" db="EMBL/GenBank/DDBJ databases">
        <authorList>
            <person name="Kucharzyk K."/>
            <person name="Murdoch R.W."/>
            <person name="Higgins S."/>
            <person name="Loffler F."/>
        </authorList>
    </citation>
    <scope>NUCLEOTIDE SEQUENCE</scope>
</reference>
<protein>
    <submittedName>
        <fullName evidence="1">Uncharacterized protein</fullName>
    </submittedName>
</protein>
<evidence type="ECO:0000313" key="1">
    <source>
        <dbReference type="EMBL" id="MPM51368.1"/>
    </source>
</evidence>